<evidence type="ECO:0000313" key="1">
    <source>
        <dbReference type="EMBL" id="RJY01635.1"/>
    </source>
</evidence>
<dbReference type="Proteomes" id="UP000273022">
    <property type="component" value="Unassembled WGS sequence"/>
</dbReference>
<feature type="non-terminal residue" evidence="1">
    <location>
        <position position="1"/>
    </location>
</feature>
<reference evidence="1 2" key="1">
    <citation type="submission" date="2018-09" db="EMBL/GenBank/DDBJ databases">
        <title>Phylogeny of the Shewanellaceae, and recommendation for two new genera, Pseudoshewanella and Parashewanella.</title>
        <authorList>
            <person name="Wang G."/>
        </authorList>
    </citation>
    <scope>NUCLEOTIDE SEQUENCE [LARGE SCALE GENOMIC DNA]</scope>
    <source>
        <strain evidence="1 2">KCTC 22492</strain>
    </source>
</reference>
<keyword evidence="2" id="KW-1185">Reference proteome</keyword>
<dbReference type="AlphaFoldDB" id="A0A3A6T9K7"/>
<protein>
    <submittedName>
        <fullName evidence="1">IS630 family transposase</fullName>
    </submittedName>
</protein>
<accession>A0A3A6T9K7</accession>
<sequence>ALACSTPPEGRCRWTLNLLRDKMIELKYIDNISRTSVHYALKK</sequence>
<gene>
    <name evidence="1" type="ORF">D5R81_19795</name>
</gene>
<proteinExistence type="predicted"/>
<name>A0A3A6T9K7_9GAMM</name>
<evidence type="ECO:0000313" key="2">
    <source>
        <dbReference type="Proteomes" id="UP000273022"/>
    </source>
</evidence>
<organism evidence="1 2">
    <name type="scientific">Parashewanella spongiae</name>
    <dbReference type="NCBI Taxonomy" id="342950"/>
    <lineage>
        <taxon>Bacteria</taxon>
        <taxon>Pseudomonadati</taxon>
        <taxon>Pseudomonadota</taxon>
        <taxon>Gammaproteobacteria</taxon>
        <taxon>Alteromonadales</taxon>
        <taxon>Shewanellaceae</taxon>
        <taxon>Parashewanella</taxon>
    </lineage>
</organism>
<dbReference type="EMBL" id="QYYH01000253">
    <property type="protein sequence ID" value="RJY01635.1"/>
    <property type="molecule type" value="Genomic_DNA"/>
</dbReference>
<comment type="caution">
    <text evidence="1">The sequence shown here is derived from an EMBL/GenBank/DDBJ whole genome shotgun (WGS) entry which is preliminary data.</text>
</comment>